<dbReference type="AlphaFoldDB" id="A0A5C3MY36"/>
<evidence type="ECO:0000313" key="1">
    <source>
        <dbReference type="EMBL" id="TFK49843.1"/>
    </source>
</evidence>
<organism evidence="1 2">
    <name type="scientific">Heliocybe sulcata</name>
    <dbReference type="NCBI Taxonomy" id="5364"/>
    <lineage>
        <taxon>Eukaryota</taxon>
        <taxon>Fungi</taxon>
        <taxon>Dikarya</taxon>
        <taxon>Basidiomycota</taxon>
        <taxon>Agaricomycotina</taxon>
        <taxon>Agaricomycetes</taxon>
        <taxon>Gloeophyllales</taxon>
        <taxon>Gloeophyllaceae</taxon>
        <taxon>Heliocybe</taxon>
    </lineage>
</organism>
<evidence type="ECO:0008006" key="3">
    <source>
        <dbReference type="Google" id="ProtNLM"/>
    </source>
</evidence>
<accession>A0A5C3MY36</accession>
<dbReference type="OrthoDB" id="3312541at2759"/>
<sequence length="456" mass="51254">MYLSNLPAELPSSVLKTYIISAIPTISWGPPPHSSGPYECMNLEAVSRKFKDVLRNNQSGFIWNNVGICGTGSCPRLRKVSRYRYFRRLTPNRVAQHDDVKSGSPSVMALDNLEVMNLSRAGGQLHEDEEKLLIRFSVPNIQKLELVPFTWSTIEPLLKGDIDSLVLRGKAIIPTVALLQALGRMEKLRVLGIKYRMEPATDKNLADICLSSVQSIKMWVSERADVTYFDVVAAAKYHNLSIAVGIKDDATLQTVPNLLYCMTTHIAEERLLRTAAIYIKSPKPLRIILSENWCSPLEQEAIQPVDGLAIFDPVLGCAVQRVVSAFISDGESDEDEAAREWNRLFSQRHGLTKLRVHGQGASAMLSGLTHRPVESAHSLVFSRLKKIYVEGIRLSASEEGEDKFLESFKRLLAHRDIMPMQKNLMIRKAVHFYRKDLDVLKSLGIDLNWDEINCSL</sequence>
<gene>
    <name evidence="1" type="ORF">OE88DRAFT_1646239</name>
</gene>
<proteinExistence type="predicted"/>
<dbReference type="STRING" id="5364.A0A5C3MY36"/>
<reference evidence="1 2" key="1">
    <citation type="journal article" date="2019" name="Nat. Ecol. Evol.">
        <title>Megaphylogeny resolves global patterns of mushroom evolution.</title>
        <authorList>
            <person name="Varga T."/>
            <person name="Krizsan K."/>
            <person name="Foldi C."/>
            <person name="Dima B."/>
            <person name="Sanchez-Garcia M."/>
            <person name="Sanchez-Ramirez S."/>
            <person name="Szollosi G.J."/>
            <person name="Szarkandi J.G."/>
            <person name="Papp V."/>
            <person name="Albert L."/>
            <person name="Andreopoulos W."/>
            <person name="Angelini C."/>
            <person name="Antonin V."/>
            <person name="Barry K.W."/>
            <person name="Bougher N.L."/>
            <person name="Buchanan P."/>
            <person name="Buyck B."/>
            <person name="Bense V."/>
            <person name="Catcheside P."/>
            <person name="Chovatia M."/>
            <person name="Cooper J."/>
            <person name="Damon W."/>
            <person name="Desjardin D."/>
            <person name="Finy P."/>
            <person name="Geml J."/>
            <person name="Haridas S."/>
            <person name="Hughes K."/>
            <person name="Justo A."/>
            <person name="Karasinski D."/>
            <person name="Kautmanova I."/>
            <person name="Kiss B."/>
            <person name="Kocsube S."/>
            <person name="Kotiranta H."/>
            <person name="LaButti K.M."/>
            <person name="Lechner B.E."/>
            <person name="Liimatainen K."/>
            <person name="Lipzen A."/>
            <person name="Lukacs Z."/>
            <person name="Mihaltcheva S."/>
            <person name="Morgado L.N."/>
            <person name="Niskanen T."/>
            <person name="Noordeloos M.E."/>
            <person name="Ohm R.A."/>
            <person name="Ortiz-Santana B."/>
            <person name="Ovrebo C."/>
            <person name="Racz N."/>
            <person name="Riley R."/>
            <person name="Savchenko A."/>
            <person name="Shiryaev A."/>
            <person name="Soop K."/>
            <person name="Spirin V."/>
            <person name="Szebenyi C."/>
            <person name="Tomsovsky M."/>
            <person name="Tulloss R.E."/>
            <person name="Uehling J."/>
            <person name="Grigoriev I.V."/>
            <person name="Vagvolgyi C."/>
            <person name="Papp T."/>
            <person name="Martin F.M."/>
            <person name="Miettinen O."/>
            <person name="Hibbett D.S."/>
            <person name="Nagy L.G."/>
        </authorList>
    </citation>
    <scope>NUCLEOTIDE SEQUENCE [LARGE SCALE GENOMIC DNA]</scope>
    <source>
        <strain evidence="1 2">OMC1185</strain>
    </source>
</reference>
<dbReference type="Proteomes" id="UP000305948">
    <property type="component" value="Unassembled WGS sequence"/>
</dbReference>
<protein>
    <recommendedName>
        <fullName evidence="3">F-box domain-containing protein</fullName>
    </recommendedName>
</protein>
<dbReference type="EMBL" id="ML213515">
    <property type="protein sequence ID" value="TFK49843.1"/>
    <property type="molecule type" value="Genomic_DNA"/>
</dbReference>
<name>A0A5C3MY36_9AGAM</name>
<evidence type="ECO:0000313" key="2">
    <source>
        <dbReference type="Proteomes" id="UP000305948"/>
    </source>
</evidence>
<keyword evidence="2" id="KW-1185">Reference proteome</keyword>